<dbReference type="EMBL" id="CAAALY010044563">
    <property type="protein sequence ID" value="VEL20063.1"/>
    <property type="molecule type" value="Genomic_DNA"/>
</dbReference>
<feature type="compositionally biased region" description="Polar residues" evidence="1">
    <location>
        <begin position="152"/>
        <end position="166"/>
    </location>
</feature>
<comment type="caution">
    <text evidence="2">The sequence shown here is derived from an EMBL/GenBank/DDBJ whole genome shotgun (WGS) entry which is preliminary data.</text>
</comment>
<feature type="compositionally biased region" description="Basic and acidic residues" evidence="1">
    <location>
        <begin position="167"/>
        <end position="201"/>
    </location>
</feature>
<evidence type="ECO:0000256" key="1">
    <source>
        <dbReference type="SAM" id="MobiDB-lite"/>
    </source>
</evidence>
<keyword evidence="3" id="KW-1185">Reference proteome</keyword>
<feature type="compositionally biased region" description="Pro residues" evidence="1">
    <location>
        <begin position="134"/>
        <end position="147"/>
    </location>
</feature>
<dbReference type="AlphaFoldDB" id="A0A448WTQ3"/>
<protein>
    <submittedName>
        <fullName evidence="2">Uncharacterized protein</fullName>
    </submittedName>
</protein>
<dbReference type="Proteomes" id="UP000784294">
    <property type="component" value="Unassembled WGS sequence"/>
</dbReference>
<feature type="region of interest" description="Disordered" evidence="1">
    <location>
        <begin position="91"/>
        <end position="110"/>
    </location>
</feature>
<name>A0A448WTQ3_9PLAT</name>
<evidence type="ECO:0000313" key="3">
    <source>
        <dbReference type="Proteomes" id="UP000784294"/>
    </source>
</evidence>
<feature type="region of interest" description="Disordered" evidence="1">
    <location>
        <begin position="115"/>
        <end position="229"/>
    </location>
</feature>
<evidence type="ECO:0000313" key="2">
    <source>
        <dbReference type="EMBL" id="VEL20063.1"/>
    </source>
</evidence>
<reference evidence="2" key="1">
    <citation type="submission" date="2018-11" db="EMBL/GenBank/DDBJ databases">
        <authorList>
            <consortium name="Pathogen Informatics"/>
        </authorList>
    </citation>
    <scope>NUCLEOTIDE SEQUENCE</scope>
</reference>
<organism evidence="2 3">
    <name type="scientific">Protopolystoma xenopodis</name>
    <dbReference type="NCBI Taxonomy" id="117903"/>
    <lineage>
        <taxon>Eukaryota</taxon>
        <taxon>Metazoa</taxon>
        <taxon>Spiralia</taxon>
        <taxon>Lophotrochozoa</taxon>
        <taxon>Platyhelminthes</taxon>
        <taxon>Monogenea</taxon>
        <taxon>Polyopisthocotylea</taxon>
        <taxon>Polystomatidea</taxon>
        <taxon>Polystomatidae</taxon>
        <taxon>Protopolystoma</taxon>
    </lineage>
</organism>
<proteinExistence type="predicted"/>
<gene>
    <name evidence="2" type="ORF">PXEA_LOCUS13503</name>
</gene>
<sequence length="246" mass="26924">MLETVMHWDERCRRELIRRQLAVIRTQSNSSLDKFSAITDDSSESSRQINQSNLEVAKTFDSNETRKPSSTHIVDRSKVVGQAIPREITVTSSGATEIAKSEPSSSPLLRMTSSLLPAGETGPISDQLTSDLTPFPPHLPPSGPSPSPTSHIHVSSAPSTSSINQTELDRRSQLAREEEHKPGKDETRPDSPSDGRLKTESSGHLATASETESIKIELSEPKNGQNPGQMLEAKEVRLALIIYSYD</sequence>
<accession>A0A448WTQ3</accession>
<feature type="compositionally biased region" description="Polar residues" evidence="1">
    <location>
        <begin position="202"/>
        <end position="211"/>
    </location>
</feature>